<dbReference type="GO" id="GO:0019867">
    <property type="term" value="C:outer membrane"/>
    <property type="evidence" value="ECO:0007669"/>
    <property type="project" value="InterPro"/>
</dbReference>
<dbReference type="PANTHER" id="PTHR12815">
    <property type="entry name" value="SORTING AND ASSEMBLY MACHINERY SAMM50 PROTEIN FAMILY MEMBER"/>
    <property type="match status" value="1"/>
</dbReference>
<dbReference type="Pfam" id="PF01103">
    <property type="entry name" value="Omp85"/>
    <property type="match status" value="1"/>
</dbReference>
<dbReference type="Pfam" id="PF07244">
    <property type="entry name" value="POTRA"/>
    <property type="match status" value="1"/>
</dbReference>
<dbReference type="OrthoDB" id="9814535at2"/>
<gene>
    <name evidence="8" type="ORF">EI546_14495</name>
</gene>
<name>A0A410G6G2_9FLAO</name>
<dbReference type="InterPro" id="IPR000184">
    <property type="entry name" value="Bac_surfAg_D15"/>
</dbReference>
<keyword evidence="3" id="KW-0732">Signal</keyword>
<sequence>MHFQLAYTLTKISLFILLLGVFLSCNAVKRVPEGKYLLTDNTILVDSVKVKDAGLHSQLAQKPNQSIPLIGFPLGLYIYNLADPEPDSTFNRWLHKNPKREERLIKLLSKKQVDGMDSTYVSLNNWLKKSGDAPVIIQDSKIEKSTERLKKWYNSYGYFNNEVTHEIIPNKKKEKRAEIVYKVKKHRPYFVGDTIFEKISSPVVDSLFQITKKRSFIKPGNQYSASDMVNERDRLTIQFRNSGLYYFNQEYVVIEADTVNTNHKADLTYIIPDRKITGSDSTYTVPFQVHTVDEVRIVTDYTYENRDKQFQDSVNYRGYKLFSYGKMRYRPKAITDAISIIPGTIFKDIDRTLTYTQLSDLRIFKYPNISYSEVVADSTKNVLNATILLSPRERFTLGADFDAFTSTIQQFGISFSGNMIFRNIFRGAEIFQISGRGSLGASKDAADKSSHFFNISEFGGDAKLTFPRIIFPWNTQKLIPKYMSPSTTLSLGASAQNNIGLDRQTVNGYFSYNWKPSKILNYQLDALNLQYVKNLNTVNYFNVYTNSFDQLNNIAQQTEIQNPGTIDPTYYYYNNQDELELIIPDGANGFINDVLDGSINPVDNDGDAYETVDNIGERKKRLTENNLIFATNITLTRDTRDNIKDNNFSRTRFKLETAGNILSGIANLAGLQKNSQDSYEVFNVVYSQYIKGEVEYIKHWELDYNNVVAVRAFTGLAIPYGNSNSIPFTRSYFAGGANDNRGWKAYSLGPGSSGNKNEFNEANFKIALNAEYRFTILGAFKGAVFMDAGNIWNLMDNITEEESVFNGIADLKELGVATGLGLRYDFGFFVFRFDIGFKTHDPAKPIGERWFNDYGFKNAVYNIGINYPF</sequence>
<organism evidence="8 9">
    <name type="scientific">Aequorivita ciconiae</name>
    <dbReference type="NCBI Taxonomy" id="2494375"/>
    <lineage>
        <taxon>Bacteria</taxon>
        <taxon>Pseudomonadati</taxon>
        <taxon>Bacteroidota</taxon>
        <taxon>Flavobacteriia</taxon>
        <taxon>Flavobacteriales</taxon>
        <taxon>Flavobacteriaceae</taxon>
        <taxon>Aequorivita</taxon>
    </lineage>
</organism>
<proteinExistence type="predicted"/>
<dbReference type="EMBL" id="CP034951">
    <property type="protein sequence ID" value="QAA82852.1"/>
    <property type="molecule type" value="Genomic_DNA"/>
</dbReference>
<keyword evidence="5" id="KW-0998">Cell outer membrane</keyword>
<dbReference type="Gene3D" id="2.40.160.50">
    <property type="entry name" value="membrane protein fhac: a member of the omp85/tpsb transporter family"/>
    <property type="match status" value="1"/>
</dbReference>
<evidence type="ECO:0000256" key="2">
    <source>
        <dbReference type="ARBA" id="ARBA00022692"/>
    </source>
</evidence>
<evidence type="ECO:0000256" key="1">
    <source>
        <dbReference type="ARBA" id="ARBA00004370"/>
    </source>
</evidence>
<dbReference type="Proteomes" id="UP000285517">
    <property type="component" value="Chromosome"/>
</dbReference>
<feature type="domain" description="POTRA" evidence="7">
    <location>
        <begin position="138"/>
        <end position="184"/>
    </location>
</feature>
<evidence type="ECO:0000313" key="9">
    <source>
        <dbReference type="Proteomes" id="UP000285517"/>
    </source>
</evidence>
<comment type="subcellular location">
    <subcellularLocation>
        <location evidence="1">Membrane</location>
    </subcellularLocation>
</comment>
<evidence type="ECO:0000256" key="5">
    <source>
        <dbReference type="ARBA" id="ARBA00023237"/>
    </source>
</evidence>
<evidence type="ECO:0000259" key="6">
    <source>
        <dbReference type="Pfam" id="PF01103"/>
    </source>
</evidence>
<dbReference type="PANTHER" id="PTHR12815:SF47">
    <property type="entry name" value="TRANSLOCATION AND ASSEMBLY MODULE SUBUNIT TAMA"/>
    <property type="match status" value="1"/>
</dbReference>
<keyword evidence="2" id="KW-0812">Transmembrane</keyword>
<dbReference type="AlphaFoldDB" id="A0A410G6G2"/>
<accession>A0A410G6G2</accession>
<dbReference type="KEGG" id="aev:EI546_14495"/>
<keyword evidence="4" id="KW-0472">Membrane</keyword>
<dbReference type="RefSeq" id="WP_128251216.1">
    <property type="nucleotide sequence ID" value="NZ_CP034951.1"/>
</dbReference>
<protein>
    <submittedName>
        <fullName evidence="8">Outer membrane protein assembly factor</fullName>
    </submittedName>
</protein>
<keyword evidence="9" id="KW-1185">Reference proteome</keyword>
<dbReference type="InterPro" id="IPR039910">
    <property type="entry name" value="D15-like"/>
</dbReference>
<dbReference type="Gene3D" id="3.10.20.310">
    <property type="entry name" value="membrane protein fhac"/>
    <property type="match status" value="1"/>
</dbReference>
<evidence type="ECO:0000256" key="4">
    <source>
        <dbReference type="ARBA" id="ARBA00023136"/>
    </source>
</evidence>
<evidence type="ECO:0000313" key="8">
    <source>
        <dbReference type="EMBL" id="QAA82852.1"/>
    </source>
</evidence>
<evidence type="ECO:0000259" key="7">
    <source>
        <dbReference type="Pfam" id="PF07244"/>
    </source>
</evidence>
<feature type="domain" description="Bacterial surface antigen (D15)" evidence="6">
    <location>
        <begin position="501"/>
        <end position="845"/>
    </location>
</feature>
<evidence type="ECO:0000256" key="3">
    <source>
        <dbReference type="ARBA" id="ARBA00022729"/>
    </source>
</evidence>
<reference evidence="8 9" key="1">
    <citation type="submission" date="2019-01" db="EMBL/GenBank/DDBJ databases">
        <title>Complete genome sequencing of Aequorivita sp. H23M31.</title>
        <authorList>
            <person name="Bae J.-W."/>
        </authorList>
    </citation>
    <scope>NUCLEOTIDE SEQUENCE [LARGE SCALE GENOMIC DNA]</scope>
    <source>
        <strain evidence="8 9">H23M31</strain>
    </source>
</reference>
<dbReference type="InterPro" id="IPR010827">
    <property type="entry name" value="BamA/TamA_POTRA"/>
</dbReference>